<keyword evidence="1" id="KW-1133">Transmembrane helix</keyword>
<reference evidence="3" key="1">
    <citation type="journal article" date="2019" name="Int. J. Syst. Evol. Microbiol.">
        <title>The Global Catalogue of Microorganisms (GCM) 10K type strain sequencing project: providing services to taxonomists for standard genome sequencing and annotation.</title>
        <authorList>
            <consortium name="The Broad Institute Genomics Platform"/>
            <consortium name="The Broad Institute Genome Sequencing Center for Infectious Disease"/>
            <person name="Wu L."/>
            <person name="Ma J."/>
        </authorList>
    </citation>
    <scope>NUCLEOTIDE SEQUENCE [LARGE SCALE GENOMIC DNA]</scope>
    <source>
        <strain evidence="3">NBRC 102122</strain>
    </source>
</reference>
<protein>
    <submittedName>
        <fullName evidence="2">Uncharacterized protein</fullName>
    </submittedName>
</protein>
<organism evidence="2 3">
    <name type="scientific">Shinella yambaruensis</name>
    <dbReference type="NCBI Taxonomy" id="415996"/>
    <lineage>
        <taxon>Bacteria</taxon>
        <taxon>Pseudomonadati</taxon>
        <taxon>Pseudomonadota</taxon>
        <taxon>Alphaproteobacteria</taxon>
        <taxon>Hyphomicrobiales</taxon>
        <taxon>Rhizobiaceae</taxon>
        <taxon>Shinella</taxon>
    </lineage>
</organism>
<keyword evidence="3" id="KW-1185">Reference proteome</keyword>
<accession>A0ABQ5ZJ96</accession>
<dbReference type="RefSeq" id="WP_244767949.1">
    <property type="nucleotide sequence ID" value="NZ_BSOP01000020.1"/>
</dbReference>
<evidence type="ECO:0000313" key="3">
    <source>
        <dbReference type="Proteomes" id="UP001156702"/>
    </source>
</evidence>
<name>A0ABQ5ZJ96_9HYPH</name>
<evidence type="ECO:0000313" key="2">
    <source>
        <dbReference type="EMBL" id="GLR51822.1"/>
    </source>
</evidence>
<gene>
    <name evidence="2" type="ORF">GCM10007923_30320</name>
</gene>
<keyword evidence="1" id="KW-0812">Transmembrane</keyword>
<proteinExistence type="predicted"/>
<sequence length="128" mass="13765">MPRGSSYYMGDKLNKALVAPEKVEAVLDQVRAAGKVVVAVPEPKPEPVVIEKPVVVDPGELKTPASKSKTVWTWLLTAIGAPIAAFGNLDWRVQLAIVAVIVGFAIYGIKRRADLAKAVRDLKTEFGS</sequence>
<dbReference type="Proteomes" id="UP001156702">
    <property type="component" value="Unassembled WGS sequence"/>
</dbReference>
<evidence type="ECO:0000256" key="1">
    <source>
        <dbReference type="SAM" id="Phobius"/>
    </source>
</evidence>
<keyword evidence="1" id="KW-0472">Membrane</keyword>
<dbReference type="EMBL" id="BSOP01000020">
    <property type="protein sequence ID" value="GLR51822.1"/>
    <property type="molecule type" value="Genomic_DNA"/>
</dbReference>
<feature type="transmembrane region" description="Helical" evidence="1">
    <location>
        <begin position="71"/>
        <end position="87"/>
    </location>
</feature>
<comment type="caution">
    <text evidence="2">The sequence shown here is derived from an EMBL/GenBank/DDBJ whole genome shotgun (WGS) entry which is preliminary data.</text>
</comment>
<feature type="transmembrane region" description="Helical" evidence="1">
    <location>
        <begin position="93"/>
        <end position="110"/>
    </location>
</feature>